<dbReference type="Pfam" id="PF11871">
    <property type="entry name" value="DUF3391"/>
    <property type="match status" value="1"/>
</dbReference>
<dbReference type="DNASU" id="3758434"/>
<dbReference type="HOGENOM" id="CLU_000445_92_1_7"/>
<dbReference type="EMBL" id="CP000112">
    <property type="protein sequence ID" value="ABB40249.1"/>
    <property type="molecule type" value="Genomic_DNA"/>
</dbReference>
<evidence type="ECO:0000313" key="3">
    <source>
        <dbReference type="EMBL" id="ABB40249.1"/>
    </source>
</evidence>
<dbReference type="CDD" id="cd00077">
    <property type="entry name" value="HDc"/>
    <property type="match status" value="1"/>
</dbReference>
<sequence>MYRKIKAQDLRPGMYVVDVGLSWLENPYLYMTEGVLADEEAVGRVLSEGYEEAVIDLRRCLEGSVPDDLAELEPLTDAEHVSRAVSATADSPVSAVAQRVPVAQEMLAAKAIYSESITFVRGFMEGAREGRPVDLKAAEPLVEDIIQSVSRNAGALIGFAKLRAYDLYTYTHSLNVSLLAVAFGKYLGLDTVALRQIGLAGLFHDLGKALIPDFILNCPGRLTPEEFSVMKRHPVLGRDVLPGGGRIPDMVLEGMLQHHEKFNGTGYPAGLKGDAISEAGRIIAVVDVYDALTSKRPYKNAMLPNKALSILYSMAGEEFYPGYVEHFIKCIGIYPVGQIVRLNTGQVGVVSATDPAVPLRPEVIVVRDPLGRPAPPRLIRLADVISVSVTETLEAAHAGIDAARVLQDGAAS</sequence>
<dbReference type="InterPro" id="IPR003607">
    <property type="entry name" value="HD/PDEase_dom"/>
</dbReference>
<dbReference type="AlphaFoldDB" id="Q30VP7"/>
<dbReference type="SUPFAM" id="SSF109604">
    <property type="entry name" value="HD-domain/PDEase-like"/>
    <property type="match status" value="1"/>
</dbReference>
<evidence type="ECO:0000259" key="1">
    <source>
        <dbReference type="PROSITE" id="PS51831"/>
    </source>
</evidence>
<dbReference type="InterPro" id="IPR037522">
    <property type="entry name" value="HD_GYP_dom"/>
</dbReference>
<dbReference type="eggNOG" id="COG2206">
    <property type="taxonomic scope" value="Bacteria"/>
</dbReference>
<dbReference type="GO" id="GO:0016787">
    <property type="term" value="F:hydrolase activity"/>
    <property type="evidence" value="ECO:0007669"/>
    <property type="project" value="UniProtKB-KW"/>
</dbReference>
<dbReference type="Pfam" id="PF13487">
    <property type="entry name" value="HD_5"/>
    <property type="match status" value="1"/>
</dbReference>
<evidence type="ECO:0000313" key="4">
    <source>
        <dbReference type="Proteomes" id="UP000002710"/>
    </source>
</evidence>
<protein>
    <submittedName>
        <fullName evidence="3">Metal dependent phosphohydrolase</fullName>
    </submittedName>
</protein>
<feature type="domain" description="HD" evidence="1">
    <location>
        <begin position="169"/>
        <end position="292"/>
    </location>
</feature>
<dbReference type="STRING" id="207559.Dde_3456"/>
<dbReference type="Gene3D" id="1.10.3210.10">
    <property type="entry name" value="Hypothetical protein af1432"/>
    <property type="match status" value="1"/>
</dbReference>
<proteinExistence type="predicted"/>
<accession>Q30VP7</accession>
<name>Q30VP7_OLEA2</name>
<dbReference type="RefSeq" id="WP_011369156.1">
    <property type="nucleotide sequence ID" value="NC_007519.1"/>
</dbReference>
<dbReference type="PROSITE" id="PS51832">
    <property type="entry name" value="HD_GYP"/>
    <property type="match status" value="1"/>
</dbReference>
<dbReference type="SMART" id="SM00471">
    <property type="entry name" value="HDc"/>
    <property type="match status" value="1"/>
</dbReference>
<dbReference type="Proteomes" id="UP000002710">
    <property type="component" value="Chromosome"/>
</dbReference>
<gene>
    <name evidence="3" type="ordered locus">Dde_3456</name>
</gene>
<keyword evidence="3" id="KW-0378">Hydrolase</keyword>
<dbReference type="PROSITE" id="PS51831">
    <property type="entry name" value="HD"/>
    <property type="match status" value="1"/>
</dbReference>
<dbReference type="PANTHER" id="PTHR43155:SF2">
    <property type="entry name" value="CYCLIC DI-GMP PHOSPHODIESTERASE PA4108"/>
    <property type="match status" value="1"/>
</dbReference>
<dbReference type="InterPro" id="IPR006674">
    <property type="entry name" value="HD_domain"/>
</dbReference>
<dbReference type="PANTHER" id="PTHR43155">
    <property type="entry name" value="CYCLIC DI-GMP PHOSPHODIESTERASE PA4108-RELATED"/>
    <property type="match status" value="1"/>
</dbReference>
<dbReference type="InterPro" id="IPR021812">
    <property type="entry name" value="DUF3391"/>
</dbReference>
<reference evidence="3 4" key="1">
    <citation type="journal article" date="2011" name="J. Bacteriol.">
        <title>Complete genome sequence and updated annotation of Desulfovibrio alaskensis G20.</title>
        <authorList>
            <person name="Hauser L.J."/>
            <person name="Land M.L."/>
            <person name="Brown S.D."/>
            <person name="Larimer F."/>
            <person name="Keller K.L."/>
            <person name="Rapp-Giles B.J."/>
            <person name="Price M.N."/>
            <person name="Lin M."/>
            <person name="Bruce D.C."/>
            <person name="Detter J.C."/>
            <person name="Tapia R."/>
            <person name="Han C.S."/>
            <person name="Goodwin L.A."/>
            <person name="Cheng J.F."/>
            <person name="Pitluck S."/>
            <person name="Copeland A."/>
            <person name="Lucas S."/>
            <person name="Nolan M."/>
            <person name="Lapidus A.L."/>
            <person name="Palumbo A.V."/>
            <person name="Wall J.D."/>
        </authorList>
    </citation>
    <scope>NUCLEOTIDE SEQUENCE [LARGE SCALE GENOMIC DNA]</scope>
    <source>
        <strain evidence="4">ATCC BAA 1058 / DSM 17464 / G20</strain>
    </source>
</reference>
<organism evidence="3 4">
    <name type="scientific">Oleidesulfovibrio alaskensis (strain ATCC BAA-1058 / DSM 17464 / G20)</name>
    <name type="common">Desulfovibrio alaskensis</name>
    <dbReference type="NCBI Taxonomy" id="207559"/>
    <lineage>
        <taxon>Bacteria</taxon>
        <taxon>Pseudomonadati</taxon>
        <taxon>Thermodesulfobacteriota</taxon>
        <taxon>Desulfovibrionia</taxon>
        <taxon>Desulfovibrionales</taxon>
        <taxon>Desulfovibrionaceae</taxon>
        <taxon>Oleidesulfovibrio</taxon>
    </lineage>
</organism>
<keyword evidence="4" id="KW-1185">Reference proteome</keyword>
<feature type="domain" description="HD-GYP" evidence="2">
    <location>
        <begin position="147"/>
        <end position="343"/>
    </location>
</feature>
<dbReference type="KEGG" id="dde:Dde_3456"/>
<evidence type="ECO:0000259" key="2">
    <source>
        <dbReference type="PROSITE" id="PS51832"/>
    </source>
</evidence>